<evidence type="ECO:0000313" key="3">
    <source>
        <dbReference type="Proteomes" id="UP000790787"/>
    </source>
</evidence>
<dbReference type="Pfam" id="PF07859">
    <property type="entry name" value="Abhydrolase_3"/>
    <property type="match status" value="1"/>
</dbReference>
<dbReference type="Gene3D" id="3.40.50.1820">
    <property type="entry name" value="alpha/beta hydrolase"/>
    <property type="match status" value="1"/>
</dbReference>
<dbReference type="AlphaFoldDB" id="A0A1S3X8I4"/>
<sequence length="311" mass="34943">MDEQEILGKKTVEEAYDFINILPKPENDSKSNTLYKDIPLNSTNNTFIRLFRPTNPPENTNLPLIIYFHGGGFILFSVTSVIFHEYCSSMAAQVPALIAAVEYRLAPQHRLPAAYEDAVDAIKWAKDQAIGDINCDPWLKELVDFSKVFLMGSSSGGNIVYHAGLHAVDMDVEPMKIEGLIIDQAYFGGVQRTESETNLINDKVVPLHMGDLMWSLALPKGVDRDHEYCNPSIARSELHEKIGRLPRCLIRGYEGDPLVDRGKQLANMLESRGVHVVREFLEIGYHVVELFDSQIARALYDLIKNFSTATC</sequence>
<proteinExistence type="inferred from homology"/>
<reference evidence="4" key="2">
    <citation type="submission" date="2025-08" db="UniProtKB">
        <authorList>
            <consortium name="RefSeq"/>
        </authorList>
    </citation>
    <scope>IDENTIFICATION</scope>
    <source>
        <tissue evidence="4">Leaf</tissue>
    </source>
</reference>
<dbReference type="OrthoDB" id="408631at2759"/>
<dbReference type="ESTHER" id="tobac-NtCXE15">
    <property type="family name" value="Plant_carboxylesterase"/>
</dbReference>
<protein>
    <submittedName>
        <fullName evidence="4">Carboxylesterase 8</fullName>
    </submittedName>
</protein>
<organism evidence="3 4">
    <name type="scientific">Nicotiana tabacum</name>
    <name type="common">Common tobacco</name>
    <dbReference type="NCBI Taxonomy" id="4097"/>
    <lineage>
        <taxon>Eukaryota</taxon>
        <taxon>Viridiplantae</taxon>
        <taxon>Streptophyta</taxon>
        <taxon>Embryophyta</taxon>
        <taxon>Tracheophyta</taxon>
        <taxon>Spermatophyta</taxon>
        <taxon>Magnoliopsida</taxon>
        <taxon>eudicotyledons</taxon>
        <taxon>Gunneridae</taxon>
        <taxon>Pentapetalae</taxon>
        <taxon>asterids</taxon>
        <taxon>lamiids</taxon>
        <taxon>Solanales</taxon>
        <taxon>Solanaceae</taxon>
        <taxon>Nicotianoideae</taxon>
        <taxon>Nicotianeae</taxon>
        <taxon>Nicotiana</taxon>
    </lineage>
</organism>
<dbReference type="RefSeq" id="XP_016436196.1">
    <property type="nucleotide sequence ID" value="XM_016580710.1"/>
</dbReference>
<dbReference type="PANTHER" id="PTHR23024:SF113">
    <property type="entry name" value="CARBOXYLESTERASE 8-RELATED"/>
    <property type="match status" value="1"/>
</dbReference>
<feature type="domain" description="Alpha/beta hydrolase fold-3" evidence="2">
    <location>
        <begin position="65"/>
        <end position="287"/>
    </location>
</feature>
<comment type="similarity">
    <text evidence="1">Belongs to the 'GDXG' lipolytic enzyme family.</text>
</comment>
<dbReference type="SUPFAM" id="SSF53474">
    <property type="entry name" value="alpha/beta-Hydrolases"/>
    <property type="match status" value="1"/>
</dbReference>
<dbReference type="InterPro" id="IPR013094">
    <property type="entry name" value="AB_hydrolase_3"/>
</dbReference>
<accession>A0A1S3X8I4</accession>
<dbReference type="RefSeq" id="XP_016436196.1">
    <property type="nucleotide sequence ID" value="XM_016580710.2"/>
</dbReference>
<evidence type="ECO:0000259" key="2">
    <source>
        <dbReference type="Pfam" id="PF07859"/>
    </source>
</evidence>
<reference evidence="3" key="1">
    <citation type="journal article" date="2014" name="Nat. Commun.">
        <title>The tobacco genome sequence and its comparison with those of tomato and potato.</title>
        <authorList>
            <person name="Sierro N."/>
            <person name="Battey J.N."/>
            <person name="Ouadi S."/>
            <person name="Bakaher N."/>
            <person name="Bovet L."/>
            <person name="Willig A."/>
            <person name="Goepfert S."/>
            <person name="Peitsch M.C."/>
            <person name="Ivanov N.V."/>
        </authorList>
    </citation>
    <scope>NUCLEOTIDE SEQUENCE [LARGE SCALE GENOMIC DNA]</scope>
</reference>
<dbReference type="InterPro" id="IPR029058">
    <property type="entry name" value="AB_hydrolase_fold"/>
</dbReference>
<dbReference type="Proteomes" id="UP000790787">
    <property type="component" value="Chromosome 23"/>
</dbReference>
<evidence type="ECO:0000256" key="1">
    <source>
        <dbReference type="ARBA" id="ARBA00010515"/>
    </source>
</evidence>
<dbReference type="PaxDb" id="4097-A0A1S3X8I4"/>
<name>A0A1S3X8I4_TOBAC</name>
<dbReference type="GeneID" id="107762359"/>
<gene>
    <name evidence="4" type="primary">LOC107762359</name>
</gene>
<dbReference type="PANTHER" id="PTHR23024">
    <property type="entry name" value="ARYLACETAMIDE DEACETYLASE"/>
    <property type="match status" value="1"/>
</dbReference>
<dbReference type="KEGG" id="nta:107762359"/>
<dbReference type="InterPro" id="IPR050466">
    <property type="entry name" value="Carboxylest/Gibb_receptor"/>
</dbReference>
<dbReference type="OMA" id="NELWIRA"/>
<dbReference type="SMR" id="A0A1S3X8I4"/>
<evidence type="ECO:0000313" key="4">
    <source>
        <dbReference type="RefSeq" id="XP_016436196.1"/>
    </source>
</evidence>
<dbReference type="GO" id="GO:0016787">
    <property type="term" value="F:hydrolase activity"/>
    <property type="evidence" value="ECO:0007669"/>
    <property type="project" value="InterPro"/>
</dbReference>
<keyword evidence="3" id="KW-1185">Reference proteome</keyword>